<dbReference type="InterPro" id="IPR021253">
    <property type="entry name" value="ZrgA-like"/>
</dbReference>
<dbReference type="Pfam" id="PF10986">
    <property type="entry name" value="ZrgA"/>
    <property type="match status" value="1"/>
</dbReference>
<evidence type="ECO:0008006" key="3">
    <source>
        <dbReference type="Google" id="ProtNLM"/>
    </source>
</evidence>
<reference evidence="1 2" key="1">
    <citation type="submission" date="2016-03" db="EMBL/GenBank/DDBJ databases">
        <authorList>
            <person name="Ploux O."/>
        </authorList>
    </citation>
    <scope>NUCLEOTIDE SEQUENCE [LARGE SCALE GENOMIC DNA]</scope>
    <source>
        <strain evidence="1 2">R0</strain>
    </source>
</reference>
<keyword evidence="2" id="KW-1185">Reference proteome</keyword>
<dbReference type="OrthoDB" id="5294469at2"/>
<organism evidence="1 2">
    <name type="scientific">Bdellovibrio bacteriovorus</name>
    <dbReference type="NCBI Taxonomy" id="959"/>
    <lineage>
        <taxon>Bacteria</taxon>
        <taxon>Pseudomonadati</taxon>
        <taxon>Bdellovibrionota</taxon>
        <taxon>Bdellovibrionia</taxon>
        <taxon>Bdellovibrionales</taxon>
        <taxon>Pseudobdellovibrionaceae</taxon>
        <taxon>Bdellovibrio</taxon>
    </lineage>
</organism>
<dbReference type="RefSeq" id="WP_061836656.1">
    <property type="nucleotide sequence ID" value="NZ_LUKE01000006.1"/>
</dbReference>
<evidence type="ECO:0000313" key="1">
    <source>
        <dbReference type="EMBL" id="KYG61574.1"/>
    </source>
</evidence>
<sequence>MLKVILFSITALSISVYAQEHKAHVHGAAQVSMGFDGSKGKIEFKAPAETVFGFEHEARSKKDREAKDKGLQALNDNISEMIAFDKELACEIKMEASQVNQEKDHADVEVEYAVTCQKPVAGSTITFNFKKGLSRIKKVKVEVIADEVQKSLEVKKNGESLELK</sequence>
<dbReference type="AlphaFoldDB" id="A0A150WF44"/>
<accession>A0A150WF44</accession>
<protein>
    <recommendedName>
        <fullName evidence="3">DUF2796 domain-containing protein</fullName>
    </recommendedName>
</protein>
<proteinExistence type="predicted"/>
<gene>
    <name evidence="1" type="ORF">AZI86_17880</name>
</gene>
<name>A0A150WF44_BDEBC</name>
<comment type="caution">
    <text evidence="1">The sequence shown here is derived from an EMBL/GenBank/DDBJ whole genome shotgun (WGS) entry which is preliminary data.</text>
</comment>
<evidence type="ECO:0000313" key="2">
    <source>
        <dbReference type="Proteomes" id="UP000075320"/>
    </source>
</evidence>
<dbReference type="Proteomes" id="UP000075320">
    <property type="component" value="Unassembled WGS sequence"/>
</dbReference>
<dbReference type="EMBL" id="LUKE01000006">
    <property type="protein sequence ID" value="KYG61574.1"/>
    <property type="molecule type" value="Genomic_DNA"/>
</dbReference>